<evidence type="ECO:0000256" key="8">
    <source>
        <dbReference type="ARBA" id="ARBA00022842"/>
    </source>
</evidence>
<dbReference type="InterPro" id="IPR001054">
    <property type="entry name" value="A/G_cyclase"/>
</dbReference>
<dbReference type="PANTHER" id="PTHR45627:SF8">
    <property type="entry name" value="ADENYLATE CYCLASE TYPE 9"/>
    <property type="match status" value="1"/>
</dbReference>
<dbReference type="PANTHER" id="PTHR45627">
    <property type="entry name" value="ADENYLATE CYCLASE TYPE 1"/>
    <property type="match status" value="1"/>
</dbReference>
<proteinExistence type="predicted"/>
<comment type="caution">
    <text evidence="14">The sequence shown here is derived from an EMBL/GenBank/DDBJ whole genome shotgun (WGS) entry which is preliminary data.</text>
</comment>
<evidence type="ECO:0000256" key="10">
    <source>
        <dbReference type="ARBA" id="ARBA00023136"/>
    </source>
</evidence>
<dbReference type="SUPFAM" id="SSF55073">
    <property type="entry name" value="Nucleotide cyclase"/>
    <property type="match status" value="1"/>
</dbReference>
<sequence length="454" mass="51891">MVFVIIYNASNQPNEVLLFLSVVVLDLSVSALIIWPATTYASLLSRPEVRRLYWTLTHPIIKEIFLTLHALTPTMLLCLPISGSEEFIDNYTTASQLDLRWLAYLTCSLNISTPWWLRMIKILGSILAIFAFRTTTPSCQYQEDNLFIESFKNCYIRNTLEASQTYLFAEIFLFLFAMILITNNSELMTRLCFYVTREARIRTEEAESLQLEAQSLLYNIIPKYVFDYLISQGVKCLDPGSISYSISVHNVGVAFACISNFFAKYYREDYKGGEGALKLLNTIICNFDDLMLNPIFKDVEKIKTINDCYMVASGLNTLERENNDDEKAHLVALMEYCFMLQQALTEFNDNFIIGSDKFEIKIGYNFGPVTAGIIGTTKPMYDIWGDTVNVASRMYSTGGPGLIQVPFYVKQALYLNYEFIFRGLIFVKGKGDMETFICRQKSHHSLAAFDEEFG</sequence>
<dbReference type="PROSITE" id="PS50125">
    <property type="entry name" value="GUANYLATE_CYCLASE_2"/>
    <property type="match status" value="1"/>
</dbReference>
<dbReference type="Gene3D" id="3.30.70.1230">
    <property type="entry name" value="Nucleotide cyclase"/>
    <property type="match status" value="1"/>
</dbReference>
<dbReference type="EMBL" id="CAAALY010068693">
    <property type="protein sequence ID" value="VEL24617.1"/>
    <property type="molecule type" value="Genomic_DNA"/>
</dbReference>
<keyword evidence="6" id="KW-0547">Nucleotide-binding</keyword>
<evidence type="ECO:0000256" key="2">
    <source>
        <dbReference type="ARBA" id="ARBA00004141"/>
    </source>
</evidence>
<dbReference type="CDD" id="cd07302">
    <property type="entry name" value="CHD"/>
    <property type="match status" value="1"/>
</dbReference>
<comment type="catalytic activity">
    <reaction evidence="1">
        <text>ATP = 3',5'-cyclic AMP + diphosphate</text>
        <dbReference type="Rhea" id="RHEA:15389"/>
        <dbReference type="ChEBI" id="CHEBI:30616"/>
        <dbReference type="ChEBI" id="CHEBI:33019"/>
        <dbReference type="ChEBI" id="CHEBI:58165"/>
        <dbReference type="EC" id="4.6.1.1"/>
    </reaction>
</comment>
<evidence type="ECO:0000313" key="14">
    <source>
        <dbReference type="EMBL" id="VEL24617.1"/>
    </source>
</evidence>
<dbReference type="GO" id="GO:0005886">
    <property type="term" value="C:plasma membrane"/>
    <property type="evidence" value="ECO:0007669"/>
    <property type="project" value="TreeGrafter"/>
</dbReference>
<keyword evidence="8" id="KW-0460">Magnesium</keyword>
<evidence type="ECO:0000256" key="1">
    <source>
        <dbReference type="ARBA" id="ARBA00001593"/>
    </source>
</evidence>
<evidence type="ECO:0000256" key="6">
    <source>
        <dbReference type="ARBA" id="ARBA00022741"/>
    </source>
</evidence>
<reference evidence="14" key="1">
    <citation type="submission" date="2018-11" db="EMBL/GenBank/DDBJ databases">
        <authorList>
            <consortium name="Pathogen Informatics"/>
        </authorList>
    </citation>
    <scope>NUCLEOTIDE SEQUENCE</scope>
</reference>
<dbReference type="Pfam" id="PF00211">
    <property type="entry name" value="Guanylate_cyc"/>
    <property type="match status" value="1"/>
</dbReference>
<keyword evidence="4 12" id="KW-0812">Transmembrane</keyword>
<keyword evidence="15" id="KW-1185">Reference proteome</keyword>
<dbReference type="AlphaFoldDB" id="A0A448X036"/>
<dbReference type="EC" id="4.6.1.1" evidence="3"/>
<evidence type="ECO:0000256" key="5">
    <source>
        <dbReference type="ARBA" id="ARBA00022723"/>
    </source>
</evidence>
<feature type="transmembrane region" description="Helical" evidence="12">
    <location>
        <begin position="16"/>
        <end position="43"/>
    </location>
</feature>
<dbReference type="GO" id="GO:0035556">
    <property type="term" value="P:intracellular signal transduction"/>
    <property type="evidence" value="ECO:0007669"/>
    <property type="project" value="InterPro"/>
</dbReference>
<dbReference type="GO" id="GO:0009190">
    <property type="term" value="P:cyclic nucleotide biosynthetic process"/>
    <property type="evidence" value="ECO:0007669"/>
    <property type="project" value="InterPro"/>
</dbReference>
<dbReference type="GO" id="GO:0005524">
    <property type="term" value="F:ATP binding"/>
    <property type="evidence" value="ECO:0007669"/>
    <property type="project" value="UniProtKB-KW"/>
</dbReference>
<dbReference type="GO" id="GO:0007189">
    <property type="term" value="P:adenylate cyclase-activating G protein-coupled receptor signaling pathway"/>
    <property type="evidence" value="ECO:0007669"/>
    <property type="project" value="TreeGrafter"/>
</dbReference>
<dbReference type="SMART" id="SM00044">
    <property type="entry name" value="CYCc"/>
    <property type="match status" value="1"/>
</dbReference>
<keyword evidence="5" id="KW-0479">Metal-binding</keyword>
<evidence type="ECO:0000313" key="15">
    <source>
        <dbReference type="Proteomes" id="UP000784294"/>
    </source>
</evidence>
<organism evidence="14 15">
    <name type="scientific">Protopolystoma xenopodis</name>
    <dbReference type="NCBI Taxonomy" id="117903"/>
    <lineage>
        <taxon>Eukaryota</taxon>
        <taxon>Metazoa</taxon>
        <taxon>Spiralia</taxon>
        <taxon>Lophotrochozoa</taxon>
        <taxon>Platyhelminthes</taxon>
        <taxon>Monogenea</taxon>
        <taxon>Polyopisthocotylea</taxon>
        <taxon>Polystomatidea</taxon>
        <taxon>Polystomatidae</taxon>
        <taxon>Protopolystoma</taxon>
    </lineage>
</organism>
<evidence type="ECO:0000256" key="4">
    <source>
        <dbReference type="ARBA" id="ARBA00022692"/>
    </source>
</evidence>
<feature type="transmembrane region" description="Helical" evidence="12">
    <location>
        <begin position="115"/>
        <end position="132"/>
    </location>
</feature>
<evidence type="ECO:0000256" key="9">
    <source>
        <dbReference type="ARBA" id="ARBA00022989"/>
    </source>
</evidence>
<evidence type="ECO:0000256" key="3">
    <source>
        <dbReference type="ARBA" id="ARBA00012201"/>
    </source>
</evidence>
<name>A0A448X036_9PLAT</name>
<evidence type="ECO:0000259" key="13">
    <source>
        <dbReference type="PROSITE" id="PS50125"/>
    </source>
</evidence>
<dbReference type="GO" id="GO:0004016">
    <property type="term" value="F:adenylate cyclase activity"/>
    <property type="evidence" value="ECO:0007669"/>
    <property type="project" value="UniProtKB-EC"/>
</dbReference>
<keyword evidence="11" id="KW-0456">Lyase</keyword>
<feature type="domain" description="Guanylate cyclase" evidence="13">
    <location>
        <begin position="252"/>
        <end position="395"/>
    </location>
</feature>
<dbReference type="GO" id="GO:0046872">
    <property type="term" value="F:metal ion binding"/>
    <property type="evidence" value="ECO:0007669"/>
    <property type="project" value="UniProtKB-KW"/>
</dbReference>
<accession>A0A448X036</accession>
<gene>
    <name evidence="14" type="ORF">PXEA_LOCUS18057</name>
</gene>
<protein>
    <recommendedName>
        <fullName evidence="3">adenylate cyclase</fullName>
        <ecNumber evidence="3">4.6.1.1</ecNumber>
    </recommendedName>
</protein>
<dbReference type="FunFam" id="3.30.70.1230:FF:000008">
    <property type="entry name" value="Adenylate cyclase type 9"/>
    <property type="match status" value="1"/>
</dbReference>
<keyword evidence="7" id="KW-0067">ATP-binding</keyword>
<keyword evidence="9 12" id="KW-1133">Transmembrane helix</keyword>
<evidence type="ECO:0000256" key="11">
    <source>
        <dbReference type="ARBA" id="ARBA00023239"/>
    </source>
</evidence>
<dbReference type="OrthoDB" id="10261550at2759"/>
<dbReference type="Proteomes" id="UP000784294">
    <property type="component" value="Unassembled WGS sequence"/>
</dbReference>
<feature type="transmembrane region" description="Helical" evidence="12">
    <location>
        <begin position="165"/>
        <end position="182"/>
    </location>
</feature>
<keyword evidence="10 12" id="KW-0472">Membrane</keyword>
<evidence type="ECO:0000256" key="12">
    <source>
        <dbReference type="SAM" id="Phobius"/>
    </source>
</evidence>
<evidence type="ECO:0000256" key="7">
    <source>
        <dbReference type="ARBA" id="ARBA00022840"/>
    </source>
</evidence>
<dbReference type="InterPro" id="IPR029787">
    <property type="entry name" value="Nucleotide_cyclase"/>
</dbReference>
<comment type="subcellular location">
    <subcellularLocation>
        <location evidence="2">Membrane</location>
        <topology evidence="2">Multi-pass membrane protein</topology>
    </subcellularLocation>
</comment>